<evidence type="ECO:0000256" key="16">
    <source>
        <dbReference type="ARBA" id="ARBA00042156"/>
    </source>
</evidence>
<feature type="domain" description="ABC transporter" evidence="17">
    <location>
        <begin position="502"/>
        <end position="829"/>
    </location>
</feature>
<gene>
    <name evidence="18" type="ORF">PAT3040_07221</name>
</gene>
<proteinExistence type="inferred from homology"/>
<dbReference type="Gene3D" id="3.40.50.300">
    <property type="entry name" value="P-loop containing nucleotide triphosphate hydrolases"/>
    <property type="match status" value="2"/>
</dbReference>
<accession>A0A2R5F041</accession>
<evidence type="ECO:0000256" key="10">
    <source>
        <dbReference type="ARBA" id="ARBA00022840"/>
    </source>
</evidence>
<evidence type="ECO:0000256" key="5">
    <source>
        <dbReference type="ARBA" id="ARBA00022741"/>
    </source>
</evidence>
<evidence type="ECO:0000256" key="3">
    <source>
        <dbReference type="ARBA" id="ARBA00022723"/>
    </source>
</evidence>
<evidence type="ECO:0000256" key="9">
    <source>
        <dbReference type="ARBA" id="ARBA00022833"/>
    </source>
</evidence>
<dbReference type="NCBIfam" id="TIGR00630">
    <property type="entry name" value="uvra"/>
    <property type="match status" value="1"/>
</dbReference>
<keyword evidence="2" id="KW-0963">Cytoplasm</keyword>
<evidence type="ECO:0000256" key="14">
    <source>
        <dbReference type="ARBA" id="ARBA00038000"/>
    </source>
</evidence>
<dbReference type="PANTHER" id="PTHR43152">
    <property type="entry name" value="UVRABC SYSTEM PROTEIN A"/>
    <property type="match status" value="1"/>
</dbReference>
<dbReference type="SUPFAM" id="SSF52540">
    <property type="entry name" value="P-loop containing nucleoside triphosphate hydrolases"/>
    <property type="match status" value="2"/>
</dbReference>
<evidence type="ECO:0000256" key="6">
    <source>
        <dbReference type="ARBA" id="ARBA00022763"/>
    </source>
</evidence>
<dbReference type="RefSeq" id="WP_108996354.1">
    <property type="nucleotide sequence ID" value="NZ_BDQX01000458.1"/>
</dbReference>
<dbReference type="Proteomes" id="UP000245202">
    <property type="component" value="Unassembled WGS sequence"/>
</dbReference>
<keyword evidence="3" id="KW-0479">Metal-binding</keyword>
<dbReference type="InterPro" id="IPR027417">
    <property type="entry name" value="P-loop_NTPase"/>
</dbReference>
<dbReference type="InterPro" id="IPR003439">
    <property type="entry name" value="ABC_transporter-like_ATP-bd"/>
</dbReference>
<evidence type="ECO:0000256" key="13">
    <source>
        <dbReference type="ARBA" id="ARBA00023204"/>
    </source>
</evidence>
<evidence type="ECO:0000256" key="12">
    <source>
        <dbReference type="ARBA" id="ARBA00023125"/>
    </source>
</evidence>
<dbReference type="InterPro" id="IPR003593">
    <property type="entry name" value="AAA+_ATPase"/>
</dbReference>
<evidence type="ECO:0000256" key="1">
    <source>
        <dbReference type="ARBA" id="ARBA00004496"/>
    </source>
</evidence>
<dbReference type="Pfam" id="PF17755">
    <property type="entry name" value="UvrA_DNA-bind"/>
    <property type="match status" value="1"/>
</dbReference>
<dbReference type="InterPro" id="IPR004602">
    <property type="entry name" value="UvrA"/>
</dbReference>
<dbReference type="AlphaFoldDB" id="A0A2R5F041"/>
<comment type="subcellular location">
    <subcellularLocation>
        <location evidence="1">Cytoplasm</location>
    </subcellularLocation>
</comment>
<keyword evidence="7" id="KW-0228">DNA excision</keyword>
<evidence type="ECO:0000256" key="11">
    <source>
        <dbReference type="ARBA" id="ARBA00022881"/>
    </source>
</evidence>
<keyword evidence="5" id="KW-0547">Nucleotide-binding</keyword>
<feature type="domain" description="ABC transporter" evidence="17">
    <location>
        <begin position="5"/>
        <end position="491"/>
    </location>
</feature>
<evidence type="ECO:0000256" key="4">
    <source>
        <dbReference type="ARBA" id="ARBA00022737"/>
    </source>
</evidence>
<reference evidence="18 19" key="1">
    <citation type="submission" date="2017-08" db="EMBL/GenBank/DDBJ databases">
        <title>Substantial Increase in Enzyme Production by Combined Drug-Resistance Mutations in Paenibacillus agaridevorans.</title>
        <authorList>
            <person name="Tanaka Y."/>
            <person name="Funane K."/>
            <person name="Hosaka T."/>
            <person name="Shiwa Y."/>
            <person name="Fujita N."/>
            <person name="Miyazaki T."/>
            <person name="Yoshikawa H."/>
            <person name="Murakami K."/>
            <person name="Kasahara K."/>
            <person name="Inaoka T."/>
            <person name="Hiraga Y."/>
            <person name="Ochi K."/>
        </authorList>
    </citation>
    <scope>NUCLEOTIDE SEQUENCE [LARGE SCALE GENOMIC DNA]</scope>
    <source>
        <strain evidence="18 19">T-3040</strain>
    </source>
</reference>
<keyword evidence="6" id="KW-0227">DNA damage</keyword>
<protein>
    <recommendedName>
        <fullName evidence="15">UvrABC system protein A</fullName>
    </recommendedName>
    <alternativeName>
        <fullName evidence="16">Excinuclease ABC subunit A</fullName>
    </alternativeName>
</protein>
<evidence type="ECO:0000313" key="19">
    <source>
        <dbReference type="Proteomes" id="UP000245202"/>
    </source>
</evidence>
<dbReference type="GO" id="GO:0009380">
    <property type="term" value="C:excinuclease repair complex"/>
    <property type="evidence" value="ECO:0007669"/>
    <property type="project" value="InterPro"/>
</dbReference>
<keyword evidence="11" id="KW-0267">Excision nuclease</keyword>
<dbReference type="PANTHER" id="PTHR43152:SF2">
    <property type="entry name" value="DRUG RESISTANCE ABC TRANSPORTER"/>
    <property type="match status" value="1"/>
</dbReference>
<comment type="similarity">
    <text evidence="14">Belongs to the ABC transporter superfamily. UvrA family.</text>
</comment>
<dbReference type="GO" id="GO:0006289">
    <property type="term" value="P:nucleotide-excision repair"/>
    <property type="evidence" value="ECO:0007669"/>
    <property type="project" value="InterPro"/>
</dbReference>
<organism evidence="18 19">
    <name type="scientific">Paenibacillus agaridevorans</name>
    <dbReference type="NCBI Taxonomy" id="171404"/>
    <lineage>
        <taxon>Bacteria</taxon>
        <taxon>Bacillati</taxon>
        <taxon>Bacillota</taxon>
        <taxon>Bacilli</taxon>
        <taxon>Bacillales</taxon>
        <taxon>Paenibacillaceae</taxon>
        <taxon>Paenibacillus</taxon>
    </lineage>
</organism>
<keyword evidence="9" id="KW-0862">Zinc</keyword>
<dbReference type="GO" id="GO:0004518">
    <property type="term" value="F:nuclease activity"/>
    <property type="evidence" value="ECO:0007669"/>
    <property type="project" value="UniProtKB-KW"/>
</dbReference>
<evidence type="ECO:0000313" key="18">
    <source>
        <dbReference type="EMBL" id="GBG12346.1"/>
    </source>
</evidence>
<name>A0A2R5F041_9BACL</name>
<dbReference type="PROSITE" id="PS00211">
    <property type="entry name" value="ABC_TRANSPORTER_1"/>
    <property type="match status" value="1"/>
</dbReference>
<dbReference type="GO" id="GO:0005524">
    <property type="term" value="F:ATP binding"/>
    <property type="evidence" value="ECO:0007669"/>
    <property type="project" value="UniProtKB-KW"/>
</dbReference>
<dbReference type="PROSITE" id="PS50893">
    <property type="entry name" value="ABC_TRANSPORTER_2"/>
    <property type="match status" value="2"/>
</dbReference>
<keyword evidence="13" id="KW-0234">DNA repair</keyword>
<evidence type="ECO:0000256" key="15">
    <source>
        <dbReference type="ARBA" id="ARBA00039316"/>
    </source>
</evidence>
<dbReference type="EMBL" id="BDQX01000458">
    <property type="protein sequence ID" value="GBG12346.1"/>
    <property type="molecule type" value="Genomic_DNA"/>
</dbReference>
<keyword evidence="19" id="KW-1185">Reference proteome</keyword>
<dbReference type="GO" id="GO:0005737">
    <property type="term" value="C:cytoplasm"/>
    <property type="evidence" value="ECO:0007669"/>
    <property type="project" value="UniProtKB-SubCell"/>
</dbReference>
<dbReference type="Gene3D" id="1.20.1580.10">
    <property type="entry name" value="ABC transporter ATPase like domain"/>
    <property type="match status" value="2"/>
</dbReference>
<keyword evidence="4" id="KW-0677">Repeat</keyword>
<evidence type="ECO:0000256" key="2">
    <source>
        <dbReference type="ARBA" id="ARBA00022490"/>
    </source>
</evidence>
<dbReference type="Gene3D" id="1.10.8.280">
    <property type="entry name" value="ABC transporter ATPase domain-like"/>
    <property type="match status" value="1"/>
</dbReference>
<dbReference type="GO" id="GO:0003677">
    <property type="term" value="F:DNA binding"/>
    <property type="evidence" value="ECO:0007669"/>
    <property type="project" value="UniProtKB-KW"/>
</dbReference>
<evidence type="ECO:0000259" key="17">
    <source>
        <dbReference type="PROSITE" id="PS50893"/>
    </source>
</evidence>
<keyword evidence="12" id="KW-0238">DNA-binding</keyword>
<dbReference type="SMART" id="SM00382">
    <property type="entry name" value="AAA"/>
    <property type="match status" value="2"/>
</dbReference>
<keyword evidence="8" id="KW-0863">Zinc-finger</keyword>
<evidence type="ECO:0000256" key="8">
    <source>
        <dbReference type="ARBA" id="ARBA00022771"/>
    </source>
</evidence>
<dbReference type="GO" id="GO:0008270">
    <property type="term" value="F:zinc ion binding"/>
    <property type="evidence" value="ECO:0007669"/>
    <property type="project" value="UniProtKB-KW"/>
</dbReference>
<dbReference type="InterPro" id="IPR041552">
    <property type="entry name" value="UvrA_DNA-bd"/>
</dbReference>
<dbReference type="GO" id="GO:0016887">
    <property type="term" value="F:ATP hydrolysis activity"/>
    <property type="evidence" value="ECO:0007669"/>
    <property type="project" value="InterPro"/>
</dbReference>
<dbReference type="InterPro" id="IPR017871">
    <property type="entry name" value="ABC_transporter-like_CS"/>
</dbReference>
<evidence type="ECO:0000256" key="7">
    <source>
        <dbReference type="ARBA" id="ARBA00022769"/>
    </source>
</evidence>
<keyword evidence="10" id="KW-0067">ATP-binding</keyword>
<sequence>MSGMIKIKGARENNLKNVSLSIPKHKLIVVTGPSGSGKSTLAMDTLQRECQRQYMESMGLVSDNVGKPKVEGIEGLSPSISVGQHQTNRNPRSTIGTASDIYTLMRIVYAKLGQRPCPNCGENVASVIGQAEPAAGLWEDDNGGDDAVSCGACGHSLDRLTMSHFSFNKPEGACESCDGLGHVSTLNMEAVFDSNKSLREGAVSIWFDAWADYNIATLKAAAKHYGIAFDENQRLAQYDSAALDLLYYGVESEAFASRFPDKKAPKTVSQGKYEGVVTGIWRRFKEKGGESGEAALFEQRICDSCEGAKLKKESLLVKVNGLAIHEASYGALGKTLAWLEEMRDGLSDDEEKLVGSLIHDMIVRIRRIIEAGLGYMTLDRQIVTLSGGEAQRLRLASIIGSGLTGVLYILDEPTAGLHPKDTGGLIAVMKQLRDLGNTVLVIEHDEEVMRAADHIIDIGPGAGAFGGNVVGQGTLEELLEQPKSVTGAYFREELEKGAVLSKRREGTGQFLTVREATLRNLKQVTAAFPLGCLVAVTGVSGSGKSTLVFDLLAESGPDKPAPSGCRAITGWEHAGSLIKVDQSPLSRMQRSNIATYTDVYTHLRNWYASFPEAKRRKLTAKHFSFNTAGGRCEGCQGLGVVPIHMHFLPEIEVRCTACKGRRFQDEVLAVTHEGYSISDLLDLSIEESLAVIGDLAKIGDTLKLLCEVGLGYLKWGQSLSTLSGGEGQRIKLAKHLGKGTGKHAVYLLDEPTTGLHPGDVRRLMVLLNKLVDAGNTVIVVEHNIDVVWQCDYVIDIGPEGGAAGGSVMAQGTPEQVAAIEASHTGQFLRDRLR</sequence>
<comment type="caution">
    <text evidence="18">The sequence shown here is derived from an EMBL/GenBank/DDBJ whole genome shotgun (WGS) entry which is preliminary data.</text>
</comment>